<keyword evidence="5" id="KW-1185">Reference proteome</keyword>
<dbReference type="InterPro" id="IPR000326">
    <property type="entry name" value="PAP2/HPO"/>
</dbReference>
<keyword evidence="2" id="KW-1133">Transmembrane helix</keyword>
<dbReference type="Gene3D" id="1.20.144.10">
    <property type="entry name" value="Phosphatidic acid phosphatase type 2/haloperoxidase"/>
    <property type="match status" value="1"/>
</dbReference>
<dbReference type="AlphaFoldDB" id="A0A7W9YGC6"/>
<dbReference type="SUPFAM" id="SSF48317">
    <property type="entry name" value="Acid phosphatase/Vanadium-dependent haloperoxidase"/>
    <property type="match status" value="1"/>
</dbReference>
<sequence>MSFPSHAQVPGHRMLMGAAATGSAAAFALTYALLVRTAAGQRIEDAILADASARRVDALHSGAADWASVLSGLEWLSAPVILAAGLAVLAVVGLARRRVRTTAVALATVALAAAATFVLKAEVLTRPPLAPGSGWGGGGNSFPSGHVTLAVALVLALLLVVPARLRPLAAGAGGLWAGAVAMTTISQGWHRPSDVIGSTLLAFALFCVATAFLSPPRRPGVSSSLLATAWAWLPVFVLAAVPLELLALSPAAGAPGLVGADVAVWLAAGVSAVPLLTAAVLLSLLEAEEPGPVRVVRPGPRPAAEGAPVSGARVPGAG</sequence>
<feature type="transmembrane region" description="Helical" evidence="2">
    <location>
        <begin position="75"/>
        <end position="95"/>
    </location>
</feature>
<feature type="transmembrane region" description="Helical" evidence="2">
    <location>
        <begin position="263"/>
        <end position="285"/>
    </location>
</feature>
<protein>
    <submittedName>
        <fullName evidence="4">Membrane-associated phospholipid phosphatase</fullName>
    </submittedName>
</protein>
<dbReference type="RefSeq" id="WP_184074864.1">
    <property type="nucleotide sequence ID" value="NZ_JACHDS010000001.1"/>
</dbReference>
<feature type="transmembrane region" description="Helical" evidence="2">
    <location>
        <begin position="168"/>
        <end position="189"/>
    </location>
</feature>
<dbReference type="EMBL" id="JACHDS010000001">
    <property type="protein sequence ID" value="MBB6171628.1"/>
    <property type="molecule type" value="Genomic_DNA"/>
</dbReference>
<dbReference type="SMART" id="SM00014">
    <property type="entry name" value="acidPPc"/>
    <property type="match status" value="1"/>
</dbReference>
<evidence type="ECO:0000313" key="4">
    <source>
        <dbReference type="EMBL" id="MBB6171628.1"/>
    </source>
</evidence>
<feature type="transmembrane region" description="Helical" evidence="2">
    <location>
        <begin position="225"/>
        <end position="243"/>
    </location>
</feature>
<accession>A0A7W9YGC6</accession>
<dbReference type="InterPro" id="IPR036938">
    <property type="entry name" value="PAP2/HPO_sf"/>
</dbReference>
<evidence type="ECO:0000259" key="3">
    <source>
        <dbReference type="SMART" id="SM00014"/>
    </source>
</evidence>
<feature type="transmembrane region" description="Helical" evidence="2">
    <location>
        <begin position="195"/>
        <end position="213"/>
    </location>
</feature>
<reference evidence="4 5" key="1">
    <citation type="submission" date="2020-08" db="EMBL/GenBank/DDBJ databases">
        <title>Sequencing the genomes of 1000 actinobacteria strains.</title>
        <authorList>
            <person name="Klenk H.-P."/>
        </authorList>
    </citation>
    <scope>NUCLEOTIDE SEQUENCE [LARGE SCALE GENOMIC DNA]</scope>
    <source>
        <strain evidence="4 5">DSM 46659</strain>
    </source>
</reference>
<organism evidence="4 5">
    <name type="scientific">Nocardiopsis mwathae</name>
    <dbReference type="NCBI Taxonomy" id="1472723"/>
    <lineage>
        <taxon>Bacteria</taxon>
        <taxon>Bacillati</taxon>
        <taxon>Actinomycetota</taxon>
        <taxon>Actinomycetes</taxon>
        <taxon>Streptosporangiales</taxon>
        <taxon>Nocardiopsidaceae</taxon>
        <taxon>Nocardiopsis</taxon>
    </lineage>
</organism>
<name>A0A7W9YGC6_9ACTN</name>
<dbReference type="Proteomes" id="UP000546642">
    <property type="component" value="Unassembled WGS sequence"/>
</dbReference>
<comment type="caution">
    <text evidence="4">The sequence shown here is derived from an EMBL/GenBank/DDBJ whole genome shotgun (WGS) entry which is preliminary data.</text>
</comment>
<feature type="compositionally biased region" description="Low complexity" evidence="1">
    <location>
        <begin position="297"/>
        <end position="308"/>
    </location>
</feature>
<feature type="domain" description="Phosphatidic acid phosphatase type 2/haloperoxidase" evidence="3">
    <location>
        <begin position="102"/>
        <end position="210"/>
    </location>
</feature>
<evidence type="ECO:0000256" key="2">
    <source>
        <dbReference type="SAM" id="Phobius"/>
    </source>
</evidence>
<gene>
    <name evidence="4" type="ORF">HNR23_001688</name>
</gene>
<proteinExistence type="predicted"/>
<feature type="transmembrane region" description="Helical" evidence="2">
    <location>
        <begin position="102"/>
        <end position="121"/>
    </location>
</feature>
<keyword evidence="2" id="KW-0472">Membrane</keyword>
<keyword evidence="2" id="KW-0812">Transmembrane</keyword>
<evidence type="ECO:0000256" key="1">
    <source>
        <dbReference type="SAM" id="MobiDB-lite"/>
    </source>
</evidence>
<dbReference type="Pfam" id="PF01569">
    <property type="entry name" value="PAP2"/>
    <property type="match status" value="1"/>
</dbReference>
<feature type="transmembrane region" description="Helical" evidence="2">
    <location>
        <begin position="141"/>
        <end position="161"/>
    </location>
</feature>
<feature type="region of interest" description="Disordered" evidence="1">
    <location>
        <begin position="297"/>
        <end position="318"/>
    </location>
</feature>
<evidence type="ECO:0000313" key="5">
    <source>
        <dbReference type="Proteomes" id="UP000546642"/>
    </source>
</evidence>